<comment type="caution">
    <text evidence="1">The sequence shown here is derived from an EMBL/GenBank/DDBJ whole genome shotgun (WGS) entry which is preliminary data.</text>
</comment>
<proteinExistence type="predicted"/>
<accession>A0ABP4H5X5</accession>
<dbReference type="SUPFAM" id="SSF52833">
    <property type="entry name" value="Thioredoxin-like"/>
    <property type="match status" value="1"/>
</dbReference>
<evidence type="ECO:0000313" key="1">
    <source>
        <dbReference type="EMBL" id="GAA1247554.1"/>
    </source>
</evidence>
<protein>
    <submittedName>
        <fullName evidence="1">DsbA family protein</fullName>
    </submittedName>
</protein>
<keyword evidence="2" id="KW-1185">Reference proteome</keyword>
<dbReference type="InterPro" id="IPR053977">
    <property type="entry name" value="Rv2466c-like"/>
</dbReference>
<dbReference type="Gene3D" id="3.40.30.10">
    <property type="entry name" value="Glutaredoxin"/>
    <property type="match status" value="1"/>
</dbReference>
<dbReference type="EMBL" id="BAAALN010000016">
    <property type="protein sequence ID" value="GAA1247554.1"/>
    <property type="molecule type" value="Genomic_DNA"/>
</dbReference>
<organism evidence="1 2">
    <name type="scientific">Prauserella halophila</name>
    <dbReference type="NCBI Taxonomy" id="185641"/>
    <lineage>
        <taxon>Bacteria</taxon>
        <taxon>Bacillati</taxon>
        <taxon>Actinomycetota</taxon>
        <taxon>Actinomycetes</taxon>
        <taxon>Pseudonocardiales</taxon>
        <taxon>Pseudonocardiaceae</taxon>
        <taxon>Prauserella</taxon>
    </lineage>
</organism>
<dbReference type="PANTHER" id="PTHR42943">
    <property type="entry name" value="GLUTATHIONE S-TRANSFERASE KAPPA"/>
    <property type="match status" value="1"/>
</dbReference>
<dbReference type="PANTHER" id="PTHR42943:SF2">
    <property type="entry name" value="GLUTATHIONE S-TRANSFERASE KAPPA 1"/>
    <property type="match status" value="1"/>
</dbReference>
<sequence length="238" mass="26998">MTVQSEQPEVDFHFDPMCPFAYHTSRWIREVRAHTGLTVNWRFFSLEEVNRFEGKKHPWERSWSYGWSLMRIAALLRRRDPALLDAWYARIGRELHLDGGTPHEPETARRLLTEIGADAALLDEALADPSTHEDIKADHQRVLDAGGFGVPTLFFPDGQCLFGPVLVDPPSGAAAVRLWDVVTGMLEFPHVYELQRPKAPGDQQAVAEALAPYLRGRDWKSVDRGQIIELGDERETTS</sequence>
<evidence type="ECO:0000313" key="2">
    <source>
        <dbReference type="Proteomes" id="UP001500653"/>
    </source>
</evidence>
<dbReference type="Pfam" id="PF22234">
    <property type="entry name" value="Rv2466c-like"/>
    <property type="match status" value="1"/>
</dbReference>
<dbReference type="InterPro" id="IPR036249">
    <property type="entry name" value="Thioredoxin-like_sf"/>
</dbReference>
<gene>
    <name evidence="1" type="ORF">GCM10009676_37160</name>
</gene>
<dbReference type="Proteomes" id="UP001500653">
    <property type="component" value="Unassembled WGS sequence"/>
</dbReference>
<dbReference type="RefSeq" id="WP_253865628.1">
    <property type="nucleotide sequence ID" value="NZ_BAAALN010000016.1"/>
</dbReference>
<reference evidence="2" key="1">
    <citation type="journal article" date="2019" name="Int. J. Syst. Evol. Microbiol.">
        <title>The Global Catalogue of Microorganisms (GCM) 10K type strain sequencing project: providing services to taxonomists for standard genome sequencing and annotation.</title>
        <authorList>
            <consortium name="The Broad Institute Genomics Platform"/>
            <consortium name="The Broad Institute Genome Sequencing Center for Infectious Disease"/>
            <person name="Wu L."/>
            <person name="Ma J."/>
        </authorList>
    </citation>
    <scope>NUCLEOTIDE SEQUENCE [LARGE SCALE GENOMIC DNA]</scope>
    <source>
        <strain evidence="2">JCM 13023</strain>
    </source>
</reference>
<dbReference type="InterPro" id="IPR051924">
    <property type="entry name" value="GST_Kappa/NadH"/>
</dbReference>
<name>A0ABP4H5X5_9PSEU</name>